<dbReference type="InterPro" id="IPR001330">
    <property type="entry name" value="Prenyltrans"/>
</dbReference>
<dbReference type="CDD" id="cd00688">
    <property type="entry name" value="ISOPREN_C2_like"/>
    <property type="match status" value="1"/>
</dbReference>
<dbReference type="Gene3D" id="1.50.10.20">
    <property type="match status" value="2"/>
</dbReference>
<sequence>MSESRATGATAWSVLLVVLGLIFPHRLLAQDPADDAVEKSIARALEFIASQQTDHGSWRTESWGDSSAITSLAVMSYLAAGHVPGEGIYGERINRGVRWVVDQQQPDGMLISKKSSHGPMYNHGICALMLGEVAGMMDGADAMVVRRSLEDAIRLILESQALSKNNRHQGGWRYQTNSRDSDLSVTGWQVMALRAAKDIGCDVPAEAIDAAVQYVKNCSARENEGFSYQPGNAPTSTLTGIGITCLEVCGAHQTPEAIGGAKWLLEHPLHQRSSYFYYGVYYTGVGMFKMGGNIAKENHKHLAGLLLPLQDDDGGWTPIHGSERQAGRIYATAAAVLALTVEYRYLPIYQR</sequence>
<keyword evidence="1" id="KW-0677">Repeat</keyword>
<dbReference type="Pfam" id="PF00432">
    <property type="entry name" value="Prenyltrans"/>
    <property type="match status" value="3"/>
</dbReference>
<dbReference type="KEGG" id="tpol:Mal48_18210"/>
<evidence type="ECO:0000313" key="3">
    <source>
        <dbReference type="EMBL" id="QDT32574.1"/>
    </source>
</evidence>
<dbReference type="InterPro" id="IPR008930">
    <property type="entry name" value="Terpenoid_cyclase/PrenylTrfase"/>
</dbReference>
<dbReference type="AlphaFoldDB" id="A0A517QLQ9"/>
<organism evidence="3 4">
    <name type="scientific">Thalassoglobus polymorphus</name>
    <dbReference type="NCBI Taxonomy" id="2527994"/>
    <lineage>
        <taxon>Bacteria</taxon>
        <taxon>Pseudomonadati</taxon>
        <taxon>Planctomycetota</taxon>
        <taxon>Planctomycetia</taxon>
        <taxon>Planctomycetales</taxon>
        <taxon>Planctomycetaceae</taxon>
        <taxon>Thalassoglobus</taxon>
    </lineage>
</organism>
<dbReference type="GO" id="GO:0016740">
    <property type="term" value="F:transferase activity"/>
    <property type="evidence" value="ECO:0007669"/>
    <property type="project" value="UniProtKB-KW"/>
</dbReference>
<name>A0A517QLQ9_9PLAN</name>
<dbReference type="OrthoDB" id="265313at2"/>
<feature type="domain" description="Prenyltransferase alpha-alpha toroid" evidence="2">
    <location>
        <begin position="282"/>
        <end position="339"/>
    </location>
</feature>
<evidence type="ECO:0000259" key="2">
    <source>
        <dbReference type="Pfam" id="PF00432"/>
    </source>
</evidence>
<gene>
    <name evidence="3" type="ORF">Mal48_18210</name>
</gene>
<feature type="domain" description="Prenyltransferase alpha-alpha toroid" evidence="2">
    <location>
        <begin position="38"/>
        <end position="161"/>
    </location>
</feature>
<dbReference type="RefSeq" id="WP_145197931.1">
    <property type="nucleotide sequence ID" value="NZ_CP036267.1"/>
</dbReference>
<keyword evidence="4" id="KW-1185">Reference proteome</keyword>
<keyword evidence="3" id="KW-0808">Transferase</keyword>
<proteinExistence type="predicted"/>
<dbReference type="SUPFAM" id="SSF48239">
    <property type="entry name" value="Terpenoid cyclases/Protein prenyltransferases"/>
    <property type="match status" value="1"/>
</dbReference>
<reference evidence="3 4" key="1">
    <citation type="submission" date="2019-02" db="EMBL/GenBank/DDBJ databases">
        <title>Deep-cultivation of Planctomycetes and their phenomic and genomic characterization uncovers novel biology.</title>
        <authorList>
            <person name="Wiegand S."/>
            <person name="Jogler M."/>
            <person name="Boedeker C."/>
            <person name="Pinto D."/>
            <person name="Vollmers J."/>
            <person name="Rivas-Marin E."/>
            <person name="Kohn T."/>
            <person name="Peeters S.H."/>
            <person name="Heuer A."/>
            <person name="Rast P."/>
            <person name="Oberbeckmann S."/>
            <person name="Bunk B."/>
            <person name="Jeske O."/>
            <person name="Meyerdierks A."/>
            <person name="Storesund J.E."/>
            <person name="Kallscheuer N."/>
            <person name="Luecker S."/>
            <person name="Lage O.M."/>
            <person name="Pohl T."/>
            <person name="Merkel B.J."/>
            <person name="Hornburger P."/>
            <person name="Mueller R.-W."/>
            <person name="Bruemmer F."/>
            <person name="Labrenz M."/>
            <person name="Spormann A.M."/>
            <person name="Op den Camp H."/>
            <person name="Overmann J."/>
            <person name="Amann R."/>
            <person name="Jetten M.S.M."/>
            <person name="Mascher T."/>
            <person name="Medema M.H."/>
            <person name="Devos D.P."/>
            <person name="Kaster A.-K."/>
            <person name="Ovreas L."/>
            <person name="Rohde M."/>
            <person name="Galperin M.Y."/>
            <person name="Jogler C."/>
        </authorList>
    </citation>
    <scope>NUCLEOTIDE SEQUENCE [LARGE SCALE GENOMIC DNA]</scope>
    <source>
        <strain evidence="3 4">Mal48</strain>
    </source>
</reference>
<evidence type="ECO:0000313" key="4">
    <source>
        <dbReference type="Proteomes" id="UP000315724"/>
    </source>
</evidence>
<evidence type="ECO:0000256" key="1">
    <source>
        <dbReference type="ARBA" id="ARBA00022737"/>
    </source>
</evidence>
<accession>A0A517QLQ9</accession>
<feature type="domain" description="Prenyltransferase alpha-alpha toroid" evidence="2">
    <location>
        <begin position="162"/>
        <end position="267"/>
    </location>
</feature>
<protein>
    <submittedName>
        <fullName evidence="3">Prenyltransferase and squalene oxidase repeat protein</fullName>
    </submittedName>
</protein>
<dbReference type="Proteomes" id="UP000315724">
    <property type="component" value="Chromosome"/>
</dbReference>
<dbReference type="EMBL" id="CP036267">
    <property type="protein sequence ID" value="QDT32574.1"/>
    <property type="molecule type" value="Genomic_DNA"/>
</dbReference>